<dbReference type="PANTHER" id="PTHR11080">
    <property type="entry name" value="PYRAZINAMIDASE/NICOTINAMIDASE"/>
    <property type="match status" value="1"/>
</dbReference>
<keyword evidence="3" id="KW-0479">Metal-binding</keyword>
<evidence type="ECO:0000256" key="5">
    <source>
        <dbReference type="ARBA" id="ARBA00037900"/>
    </source>
</evidence>
<evidence type="ECO:0000256" key="1">
    <source>
        <dbReference type="ARBA" id="ARBA00006336"/>
    </source>
</evidence>
<dbReference type="PANTHER" id="PTHR11080:SF2">
    <property type="entry name" value="LD05707P"/>
    <property type="match status" value="1"/>
</dbReference>
<dbReference type="Pfam" id="PF00857">
    <property type="entry name" value="Isochorismatase"/>
    <property type="match status" value="1"/>
</dbReference>
<dbReference type="GO" id="GO:0019363">
    <property type="term" value="P:pyridine nucleotide biosynthetic process"/>
    <property type="evidence" value="ECO:0007669"/>
    <property type="project" value="UniProtKB-KW"/>
</dbReference>
<feature type="domain" description="Isochorismatase-like" evidence="8">
    <location>
        <begin position="8"/>
        <end position="210"/>
    </location>
</feature>
<dbReference type="STRING" id="6248.A0A0K0EPU3"/>
<keyword evidence="2" id="KW-0662">Pyridine nucleotide biosynthesis</keyword>
<keyword evidence="9" id="KW-1185">Reference proteome</keyword>
<accession>A0A0K0EPU3</accession>
<evidence type="ECO:0000313" key="10">
    <source>
        <dbReference type="WBParaSite" id="SSTP_0001147500.1"/>
    </source>
</evidence>
<evidence type="ECO:0000256" key="7">
    <source>
        <dbReference type="ARBA" id="ARBA00043224"/>
    </source>
</evidence>
<proteinExistence type="inferred from homology"/>
<evidence type="ECO:0000259" key="8">
    <source>
        <dbReference type="Pfam" id="PF00857"/>
    </source>
</evidence>
<dbReference type="GO" id="GO:0046872">
    <property type="term" value="F:metal ion binding"/>
    <property type="evidence" value="ECO:0007669"/>
    <property type="project" value="UniProtKB-KW"/>
</dbReference>
<dbReference type="InterPro" id="IPR036380">
    <property type="entry name" value="Isochorismatase-like_sf"/>
</dbReference>
<dbReference type="EC" id="3.5.1.19" evidence="6"/>
<comment type="similarity">
    <text evidence="1">Belongs to the isochorismatase family.</text>
</comment>
<dbReference type="Proteomes" id="UP000035681">
    <property type="component" value="Unplaced"/>
</dbReference>
<name>A0A0K0EPU3_STRER</name>
<dbReference type="InterPro" id="IPR052347">
    <property type="entry name" value="Isochorismatase_Nicotinamidase"/>
</dbReference>
<dbReference type="GO" id="GO:0008936">
    <property type="term" value="F:nicotinamidase activity"/>
    <property type="evidence" value="ECO:0007669"/>
    <property type="project" value="UniProtKB-EC"/>
</dbReference>
<evidence type="ECO:0000256" key="6">
    <source>
        <dbReference type="ARBA" id="ARBA00039017"/>
    </source>
</evidence>
<evidence type="ECO:0000256" key="3">
    <source>
        <dbReference type="ARBA" id="ARBA00022723"/>
    </source>
</evidence>
<evidence type="ECO:0000256" key="4">
    <source>
        <dbReference type="ARBA" id="ARBA00022801"/>
    </source>
</evidence>
<protein>
    <recommendedName>
        <fullName evidence="6">nicotinamidase</fullName>
        <ecNumber evidence="6">3.5.1.19</ecNumber>
    </recommendedName>
    <alternativeName>
        <fullName evidence="7">Nicotinamide deamidase</fullName>
    </alternativeName>
</protein>
<dbReference type="InterPro" id="IPR000868">
    <property type="entry name" value="Isochorismatase-like_dom"/>
</dbReference>
<dbReference type="WBParaSite" id="TCONS_00000101.p1">
    <property type="protein sequence ID" value="TCONS_00000101.p1"/>
    <property type="gene ID" value="XLOC_000104"/>
</dbReference>
<evidence type="ECO:0000256" key="2">
    <source>
        <dbReference type="ARBA" id="ARBA00022642"/>
    </source>
</evidence>
<dbReference type="AlphaFoldDB" id="A0A0K0EPU3"/>
<sequence>MEDFNGKCALIIVDMQNDFVIGSLCIKNGHANEDPLEIVEPLNKLIKNNHISFYENVYDSDRLLSEENNNPKCFDNVLFVKPFEYRQTVFPKHCVCNTKGAEIYPDIIVPENSIFINKGINTFYDSYSGFFDNQKINKTELEDVLKNNNISIVFVCGVAYEYCVSSTANDASDLGFKTYIIDDCIKGLDFNEMKKAKEKMNKHGIIEITSNEILSIKNKS</sequence>
<organism evidence="10">
    <name type="scientific">Strongyloides stercoralis</name>
    <name type="common">Threadworm</name>
    <dbReference type="NCBI Taxonomy" id="6248"/>
    <lineage>
        <taxon>Eukaryota</taxon>
        <taxon>Metazoa</taxon>
        <taxon>Ecdysozoa</taxon>
        <taxon>Nematoda</taxon>
        <taxon>Chromadorea</taxon>
        <taxon>Rhabditida</taxon>
        <taxon>Tylenchina</taxon>
        <taxon>Panagrolaimomorpha</taxon>
        <taxon>Strongyloidoidea</taxon>
        <taxon>Strongyloididae</taxon>
        <taxon>Strongyloides</taxon>
    </lineage>
</organism>
<dbReference type="SUPFAM" id="SSF52499">
    <property type="entry name" value="Isochorismatase-like hydrolases"/>
    <property type="match status" value="1"/>
</dbReference>
<reference evidence="10" key="1">
    <citation type="submission" date="2015-08" db="UniProtKB">
        <authorList>
            <consortium name="WormBaseParasite"/>
        </authorList>
    </citation>
    <scope>IDENTIFICATION</scope>
</reference>
<dbReference type="WBParaSite" id="SSTP_0001147500.1">
    <property type="protein sequence ID" value="SSTP_0001147500.1"/>
    <property type="gene ID" value="SSTP_0001147500"/>
</dbReference>
<comment type="pathway">
    <text evidence="5">Cofactor biosynthesis; nicotinate biosynthesis; nicotinate from nicotinamide: step 1/1.</text>
</comment>
<keyword evidence="4" id="KW-0378">Hydrolase</keyword>
<evidence type="ECO:0000313" key="9">
    <source>
        <dbReference type="Proteomes" id="UP000035681"/>
    </source>
</evidence>
<dbReference type="Gene3D" id="3.40.50.850">
    <property type="entry name" value="Isochorismatase-like"/>
    <property type="match status" value="1"/>
</dbReference>